<evidence type="ECO:0000313" key="1">
    <source>
        <dbReference type="EMBL" id="REF31189.1"/>
    </source>
</evidence>
<comment type="caution">
    <text evidence="1">The sequence shown here is derived from an EMBL/GenBank/DDBJ whole genome shotgun (WGS) entry which is preliminary data.</text>
</comment>
<dbReference type="Proteomes" id="UP000256253">
    <property type="component" value="Unassembled WGS sequence"/>
</dbReference>
<keyword evidence="2" id="KW-1185">Reference proteome</keyword>
<dbReference type="OrthoDB" id="4035289at2"/>
<evidence type="ECO:0000313" key="2">
    <source>
        <dbReference type="Proteomes" id="UP000256253"/>
    </source>
</evidence>
<organism evidence="1 2">
    <name type="scientific">Calidifontibacter indicus</name>
    <dbReference type="NCBI Taxonomy" id="419650"/>
    <lineage>
        <taxon>Bacteria</taxon>
        <taxon>Bacillati</taxon>
        <taxon>Actinomycetota</taxon>
        <taxon>Actinomycetes</taxon>
        <taxon>Micrococcales</taxon>
        <taxon>Dermacoccaceae</taxon>
        <taxon>Calidifontibacter</taxon>
    </lineage>
</organism>
<reference evidence="1 2" key="1">
    <citation type="submission" date="2018-08" db="EMBL/GenBank/DDBJ databases">
        <title>Sequencing the genomes of 1000 actinobacteria strains.</title>
        <authorList>
            <person name="Klenk H.-P."/>
        </authorList>
    </citation>
    <scope>NUCLEOTIDE SEQUENCE [LARGE SCALE GENOMIC DNA]</scope>
    <source>
        <strain evidence="1 2">DSM 22967</strain>
    </source>
</reference>
<proteinExistence type="predicted"/>
<protein>
    <submittedName>
        <fullName evidence="1">Uncharacterized protein</fullName>
    </submittedName>
</protein>
<dbReference type="EMBL" id="QTUA01000001">
    <property type="protein sequence ID" value="REF31189.1"/>
    <property type="molecule type" value="Genomic_DNA"/>
</dbReference>
<accession>A0A3D9UPD4</accession>
<sequence>MTDSSQMAKVDRTLGGRAHWQRCLIAIGVLASAGCGLLDDPQTPGTCTDQTIRASYTALRTRLEAIPGASLAPETELFCDIDSPLPVGHGKVTTRTNLQLIGCRASGTSTTGHLCEAAGYTWYVRVEPPELEVSLDADMNRERIDAIKP</sequence>
<dbReference type="AlphaFoldDB" id="A0A3D9UPD4"/>
<name>A0A3D9UPD4_9MICO</name>
<gene>
    <name evidence="1" type="ORF">DFJ65_2235</name>
</gene>
<dbReference type="RefSeq" id="WP_115923073.1">
    <property type="nucleotide sequence ID" value="NZ_QTUA01000001.1"/>
</dbReference>